<name>A0A1J5E3Y8_9BACT</name>
<accession>A0A1J5E3Y8</accession>
<gene>
    <name evidence="2" type="ORF">AUJ95_00975</name>
</gene>
<keyword evidence="1" id="KW-0812">Transmembrane</keyword>
<reference evidence="2 3" key="1">
    <citation type="journal article" date="2016" name="Environ. Microbiol.">
        <title>Genomic resolution of a cold subsurface aquifer community provides metabolic insights for novel microbes adapted to high CO concentrations.</title>
        <authorList>
            <person name="Probst A.J."/>
            <person name="Castelle C.J."/>
            <person name="Singh A."/>
            <person name="Brown C.T."/>
            <person name="Anantharaman K."/>
            <person name="Sharon I."/>
            <person name="Hug L.A."/>
            <person name="Burstein D."/>
            <person name="Emerson J.B."/>
            <person name="Thomas B.C."/>
            <person name="Banfield J.F."/>
        </authorList>
    </citation>
    <scope>NUCLEOTIDE SEQUENCE [LARGE SCALE GENOMIC DNA]</scope>
    <source>
        <strain evidence="2">CG2_30_40_21</strain>
    </source>
</reference>
<protein>
    <recommendedName>
        <fullName evidence="4">DUF502 domain-containing protein</fullName>
    </recommendedName>
</protein>
<evidence type="ECO:0008006" key="4">
    <source>
        <dbReference type="Google" id="ProtNLM"/>
    </source>
</evidence>
<evidence type="ECO:0000256" key="1">
    <source>
        <dbReference type="SAM" id="Phobius"/>
    </source>
</evidence>
<dbReference type="Proteomes" id="UP000183085">
    <property type="component" value="Unassembled WGS sequence"/>
</dbReference>
<sequence>MKKILWRTHLRAYLVTGFLTILPVMATAFLAMIVAKLLYKLLGSPFLFLLETFFHTKISGIWLILFDTLGVVCGLICVLVFLTLIGILTANILGRTLFIWFENLLVKVPLISNFYGAIKQLVNILFSNGKSSFTRAVLVEYPRKGVYSIGFVTAEDNPFIATITGEKMVNIYLPTALNIASGFMIVAPAKEIIPLDISVEDGLKLVISGGIISPAIDNGEEKKDDE</sequence>
<dbReference type="InterPro" id="IPR007462">
    <property type="entry name" value="COV1-like"/>
</dbReference>
<feature type="transmembrane region" description="Helical" evidence="1">
    <location>
        <begin position="12"/>
        <end position="39"/>
    </location>
</feature>
<dbReference type="Pfam" id="PF04367">
    <property type="entry name" value="DUF502"/>
    <property type="match status" value="1"/>
</dbReference>
<comment type="caution">
    <text evidence="2">The sequence shown here is derived from an EMBL/GenBank/DDBJ whole genome shotgun (WGS) entry which is preliminary data.</text>
</comment>
<dbReference type="AlphaFoldDB" id="A0A1J5E3Y8"/>
<dbReference type="STRING" id="1817895.AUJ95_00975"/>
<proteinExistence type="predicted"/>
<keyword evidence="1" id="KW-1133">Transmembrane helix</keyword>
<keyword evidence="1" id="KW-0472">Membrane</keyword>
<dbReference type="PANTHER" id="PTHR31876:SF26">
    <property type="entry name" value="PROTEIN LIKE COV 2"/>
    <property type="match status" value="1"/>
</dbReference>
<feature type="transmembrane region" description="Helical" evidence="1">
    <location>
        <begin position="59"/>
        <end position="88"/>
    </location>
</feature>
<evidence type="ECO:0000313" key="2">
    <source>
        <dbReference type="EMBL" id="OIP43121.1"/>
    </source>
</evidence>
<evidence type="ECO:0000313" key="3">
    <source>
        <dbReference type="Proteomes" id="UP000183085"/>
    </source>
</evidence>
<dbReference type="EMBL" id="MNYI01000026">
    <property type="protein sequence ID" value="OIP43121.1"/>
    <property type="molecule type" value="Genomic_DNA"/>
</dbReference>
<dbReference type="PANTHER" id="PTHR31876">
    <property type="entry name" value="COV-LIKE PROTEIN 1"/>
    <property type="match status" value="1"/>
</dbReference>
<organism evidence="2 3">
    <name type="scientific">Candidatus Desantisbacteria bacterium CG2_30_40_21</name>
    <dbReference type="NCBI Taxonomy" id="1817895"/>
    <lineage>
        <taxon>Bacteria</taxon>
        <taxon>Candidatus Desantisiibacteriota</taxon>
    </lineage>
</organism>